<proteinExistence type="predicted"/>
<dbReference type="RefSeq" id="WP_281092904.1">
    <property type="nucleotide sequence ID" value="NZ_JARYZI010000001.1"/>
</dbReference>
<keyword evidence="1" id="KW-0472">Membrane</keyword>
<dbReference type="Proteomes" id="UP001158045">
    <property type="component" value="Unassembled WGS sequence"/>
</dbReference>
<name>A0ABT6N9L6_9FIRM</name>
<dbReference type="NCBIfam" id="TIGR02532">
    <property type="entry name" value="IV_pilin_GFxxxE"/>
    <property type="match status" value="1"/>
</dbReference>
<organism evidence="2 3">
    <name type="scientific">Fusibacter bizertensis</name>
    <dbReference type="NCBI Taxonomy" id="1488331"/>
    <lineage>
        <taxon>Bacteria</taxon>
        <taxon>Bacillati</taxon>
        <taxon>Bacillota</taxon>
        <taxon>Clostridia</taxon>
        <taxon>Eubacteriales</taxon>
        <taxon>Eubacteriales Family XII. Incertae Sedis</taxon>
        <taxon>Fusibacter</taxon>
    </lineage>
</organism>
<keyword evidence="3" id="KW-1185">Reference proteome</keyword>
<evidence type="ECO:0000313" key="3">
    <source>
        <dbReference type="Proteomes" id="UP001158045"/>
    </source>
</evidence>
<sequence length="151" mass="17467">MLKAKRNKGVSLVELILSIAVLSILSVYVIQMFITSNDLNSKAKVLDQSVLVSESIFEVVESDRTLGNLRNMQLFKHALFDVSEEVVQSIVYLDDAFITIDSQDDAFYILDFKAFKTQALEYEVVNYRIEIHQNDPLELEPIYEIEMQKYY</sequence>
<reference evidence="2 3" key="1">
    <citation type="submission" date="2023-04" db="EMBL/GenBank/DDBJ databases">
        <title>Fusibacter bizertensis strain WBS, isolated from littoral bottom sediments of the Arctic seas - biochemical and genomic analysis.</title>
        <authorList>
            <person name="Brioukhanov A.L."/>
        </authorList>
    </citation>
    <scope>NUCLEOTIDE SEQUENCE [LARGE SCALE GENOMIC DNA]</scope>
    <source>
        <strain evidence="2 3">WBS</strain>
    </source>
</reference>
<dbReference type="InterPro" id="IPR012902">
    <property type="entry name" value="N_methyl_site"/>
</dbReference>
<protein>
    <submittedName>
        <fullName evidence="2">Type II secretion system protein</fullName>
    </submittedName>
</protein>
<keyword evidence="1" id="KW-0812">Transmembrane</keyword>
<evidence type="ECO:0000313" key="2">
    <source>
        <dbReference type="EMBL" id="MDH8677108.1"/>
    </source>
</evidence>
<accession>A0ABT6N9L6</accession>
<comment type="caution">
    <text evidence="2">The sequence shown here is derived from an EMBL/GenBank/DDBJ whole genome shotgun (WGS) entry which is preliminary data.</text>
</comment>
<dbReference type="EMBL" id="JARYZI010000001">
    <property type="protein sequence ID" value="MDH8677108.1"/>
    <property type="molecule type" value="Genomic_DNA"/>
</dbReference>
<evidence type="ECO:0000256" key="1">
    <source>
        <dbReference type="SAM" id="Phobius"/>
    </source>
</evidence>
<dbReference type="Pfam" id="PF07963">
    <property type="entry name" value="N_methyl"/>
    <property type="match status" value="1"/>
</dbReference>
<gene>
    <name evidence="2" type="ORF">QE109_03050</name>
</gene>
<keyword evidence="1" id="KW-1133">Transmembrane helix</keyword>
<feature type="transmembrane region" description="Helical" evidence="1">
    <location>
        <begin position="12"/>
        <end position="34"/>
    </location>
</feature>